<protein>
    <submittedName>
        <fullName evidence="1">Uncharacterized protein</fullName>
    </submittedName>
</protein>
<proteinExistence type="predicted"/>
<dbReference type="Proteomes" id="UP001162992">
    <property type="component" value="Chromosome 9"/>
</dbReference>
<gene>
    <name evidence="1" type="ORF">O6H91_09G003700</name>
</gene>
<keyword evidence="2" id="KW-1185">Reference proteome</keyword>
<organism evidence="1 2">
    <name type="scientific">Diphasiastrum complanatum</name>
    <name type="common">Issler's clubmoss</name>
    <name type="synonym">Lycopodium complanatum</name>
    <dbReference type="NCBI Taxonomy" id="34168"/>
    <lineage>
        <taxon>Eukaryota</taxon>
        <taxon>Viridiplantae</taxon>
        <taxon>Streptophyta</taxon>
        <taxon>Embryophyta</taxon>
        <taxon>Tracheophyta</taxon>
        <taxon>Lycopodiopsida</taxon>
        <taxon>Lycopodiales</taxon>
        <taxon>Lycopodiaceae</taxon>
        <taxon>Lycopodioideae</taxon>
        <taxon>Diphasiastrum</taxon>
    </lineage>
</organism>
<comment type="caution">
    <text evidence="1">The sequence shown here is derived from an EMBL/GenBank/DDBJ whole genome shotgun (WGS) entry which is preliminary data.</text>
</comment>
<dbReference type="EMBL" id="CM055100">
    <property type="protein sequence ID" value="KAJ7542628.1"/>
    <property type="molecule type" value="Genomic_DNA"/>
</dbReference>
<accession>A0ACC2CKV5</accession>
<evidence type="ECO:0000313" key="2">
    <source>
        <dbReference type="Proteomes" id="UP001162992"/>
    </source>
</evidence>
<name>A0ACC2CKV5_DIPCM</name>
<evidence type="ECO:0000313" key="1">
    <source>
        <dbReference type="EMBL" id="KAJ7542628.1"/>
    </source>
</evidence>
<reference evidence="2" key="1">
    <citation type="journal article" date="2024" name="Proc. Natl. Acad. Sci. U.S.A.">
        <title>Extraordinary preservation of gene collinearity over three hundred million years revealed in homosporous lycophytes.</title>
        <authorList>
            <person name="Li C."/>
            <person name="Wickell D."/>
            <person name="Kuo L.Y."/>
            <person name="Chen X."/>
            <person name="Nie B."/>
            <person name="Liao X."/>
            <person name="Peng D."/>
            <person name="Ji J."/>
            <person name="Jenkins J."/>
            <person name="Williams M."/>
            <person name="Shu S."/>
            <person name="Plott C."/>
            <person name="Barry K."/>
            <person name="Rajasekar S."/>
            <person name="Grimwood J."/>
            <person name="Han X."/>
            <person name="Sun S."/>
            <person name="Hou Z."/>
            <person name="He W."/>
            <person name="Dai G."/>
            <person name="Sun C."/>
            <person name="Schmutz J."/>
            <person name="Leebens-Mack J.H."/>
            <person name="Li F.W."/>
            <person name="Wang L."/>
        </authorList>
    </citation>
    <scope>NUCLEOTIDE SEQUENCE [LARGE SCALE GENOMIC DNA]</scope>
    <source>
        <strain evidence="2">cv. PW_Plant_1</strain>
    </source>
</reference>
<sequence>MAQTGGRVPKFGDWGSNQNEPFTRAFEVARAGKGGVLIIPADNYTSEAFIMGEQITGFAAPPPTKGNSSTRDSDSSHYAKNDHSANLPGEAGQLQTQAEPTSSKVQADRLQLKGDELHETLPTTGPPKAASVGPPIQLDSASSLAHKSDTKRRRSGSRVPKFGDWDSNETEPFTKVFETARAGKGGKLEMDSIIRTDVVGFTAPPPKQALLIEVMPASLTRHGAHTNTKDGQQETVNKESNAQTDLSHTVANGTATLKTPAAAHQIDTEDEPTGQPEQIDLTHSQTHNGVSGTKAERASPVTPGKSRPHLVNAVSRTEESVDKSAALPKFGEWDVKNPASGEGFTMIFNNARNERKTGGSGRPLQLQAKVTSQKDEEILSKQQQPTKQKSSSLLSCCFQPQTTT</sequence>